<evidence type="ECO:0000313" key="3">
    <source>
        <dbReference type="Proteomes" id="UP000262477"/>
    </source>
</evidence>
<organism evidence="2 3">
    <name type="scientific">Streptomyces inhibens</name>
    <dbReference type="NCBI Taxonomy" id="2293571"/>
    <lineage>
        <taxon>Bacteria</taxon>
        <taxon>Bacillati</taxon>
        <taxon>Actinomycetota</taxon>
        <taxon>Actinomycetes</taxon>
        <taxon>Kitasatosporales</taxon>
        <taxon>Streptomycetaceae</taxon>
        <taxon>Streptomyces</taxon>
    </lineage>
</organism>
<dbReference type="EMBL" id="QUAC01000109">
    <property type="protein sequence ID" value="REK89800.1"/>
    <property type="molecule type" value="Genomic_DNA"/>
</dbReference>
<comment type="caution">
    <text evidence="2">The sequence shown here is derived from an EMBL/GenBank/DDBJ whole genome shotgun (WGS) entry which is preliminary data.</text>
</comment>
<dbReference type="OrthoDB" id="4223499at2"/>
<feature type="region of interest" description="Disordered" evidence="1">
    <location>
        <begin position="102"/>
        <end position="146"/>
    </location>
</feature>
<dbReference type="RefSeq" id="WP_128507094.1">
    <property type="nucleotide sequence ID" value="NZ_QUAC01000109.1"/>
</dbReference>
<keyword evidence="3" id="KW-1185">Reference proteome</keyword>
<dbReference type="Proteomes" id="UP000262477">
    <property type="component" value="Unassembled WGS sequence"/>
</dbReference>
<dbReference type="AlphaFoldDB" id="A0A371Q523"/>
<sequence>MPESADRHEIRIRITGTNNPQQDIDDLRAWLEREPWLNRQEHGWEQRPHPADEQDHTADGPDLGDMAVGVDDLILVIVGAVAAELTKGMTIALREWLRRRREERAAGEVPAVSVGTDGELSAVGDAGPEHPDPGSPAQESGSTRED</sequence>
<evidence type="ECO:0000313" key="2">
    <source>
        <dbReference type="EMBL" id="REK89800.1"/>
    </source>
</evidence>
<name>A0A371Q523_STRIH</name>
<proteinExistence type="predicted"/>
<feature type="compositionally biased region" description="Basic and acidic residues" evidence="1">
    <location>
        <begin position="41"/>
        <end position="59"/>
    </location>
</feature>
<protein>
    <submittedName>
        <fullName evidence="2">Uncharacterized protein</fullName>
    </submittedName>
</protein>
<reference evidence="2 3" key="1">
    <citation type="submission" date="2018-08" db="EMBL/GenBank/DDBJ databases">
        <title>Streptomyces NEAU-D10 sp. nov., a novel Actinomycete isolated from soil.</title>
        <authorList>
            <person name="Jin L."/>
        </authorList>
    </citation>
    <scope>NUCLEOTIDE SEQUENCE [LARGE SCALE GENOMIC DNA]</scope>
    <source>
        <strain evidence="2 3">NEAU-D10</strain>
    </source>
</reference>
<accession>A0A371Q523</accession>
<feature type="region of interest" description="Disordered" evidence="1">
    <location>
        <begin position="41"/>
        <end position="64"/>
    </location>
</feature>
<gene>
    <name evidence="2" type="ORF">DY245_13695</name>
</gene>
<evidence type="ECO:0000256" key="1">
    <source>
        <dbReference type="SAM" id="MobiDB-lite"/>
    </source>
</evidence>
<feature type="compositionally biased region" description="Polar residues" evidence="1">
    <location>
        <begin position="137"/>
        <end position="146"/>
    </location>
</feature>